<reference evidence="1 2" key="1">
    <citation type="submission" date="2013-09" db="EMBL/GenBank/DDBJ databases">
        <title>Corchorus capsularis genome sequencing.</title>
        <authorList>
            <person name="Alam M."/>
            <person name="Haque M.S."/>
            <person name="Islam M.S."/>
            <person name="Emdad E.M."/>
            <person name="Islam M.M."/>
            <person name="Ahmed B."/>
            <person name="Halim A."/>
            <person name="Hossen Q.M.M."/>
            <person name="Hossain M.Z."/>
            <person name="Ahmed R."/>
            <person name="Khan M.M."/>
            <person name="Islam R."/>
            <person name="Rashid M.M."/>
            <person name="Khan S.A."/>
            <person name="Rahman M.S."/>
            <person name="Alam M."/>
        </authorList>
    </citation>
    <scope>NUCLEOTIDE SEQUENCE [LARGE SCALE GENOMIC DNA]</scope>
    <source>
        <strain evidence="2">cv. CVL-1</strain>
        <tissue evidence="1">Whole seedling</tissue>
    </source>
</reference>
<accession>A0A1R3G8X0</accession>
<organism evidence="1 2">
    <name type="scientific">Corchorus capsularis</name>
    <name type="common">Jute</name>
    <dbReference type="NCBI Taxonomy" id="210143"/>
    <lineage>
        <taxon>Eukaryota</taxon>
        <taxon>Viridiplantae</taxon>
        <taxon>Streptophyta</taxon>
        <taxon>Embryophyta</taxon>
        <taxon>Tracheophyta</taxon>
        <taxon>Spermatophyta</taxon>
        <taxon>Magnoliopsida</taxon>
        <taxon>eudicotyledons</taxon>
        <taxon>Gunneridae</taxon>
        <taxon>Pentapetalae</taxon>
        <taxon>rosids</taxon>
        <taxon>malvids</taxon>
        <taxon>Malvales</taxon>
        <taxon>Malvaceae</taxon>
        <taxon>Grewioideae</taxon>
        <taxon>Apeibeae</taxon>
        <taxon>Corchorus</taxon>
    </lineage>
</organism>
<comment type="caution">
    <text evidence="1">The sequence shown here is derived from an EMBL/GenBank/DDBJ whole genome shotgun (WGS) entry which is preliminary data.</text>
</comment>
<evidence type="ECO:0000313" key="2">
    <source>
        <dbReference type="Proteomes" id="UP000188268"/>
    </source>
</evidence>
<gene>
    <name evidence="1" type="ORF">CCACVL1_27762</name>
</gene>
<dbReference type="EMBL" id="AWWV01014964">
    <property type="protein sequence ID" value="OMO54497.1"/>
    <property type="molecule type" value="Genomic_DNA"/>
</dbReference>
<evidence type="ECO:0000313" key="1">
    <source>
        <dbReference type="EMBL" id="OMO54497.1"/>
    </source>
</evidence>
<keyword evidence="2" id="KW-1185">Reference proteome</keyword>
<proteinExistence type="predicted"/>
<dbReference type="Gramene" id="OMO54497">
    <property type="protein sequence ID" value="OMO54497"/>
    <property type="gene ID" value="CCACVL1_27762"/>
</dbReference>
<dbReference type="Proteomes" id="UP000188268">
    <property type="component" value="Unassembled WGS sequence"/>
</dbReference>
<name>A0A1R3G8X0_COCAP</name>
<dbReference type="AlphaFoldDB" id="A0A1R3G8X0"/>
<protein>
    <submittedName>
        <fullName evidence="1">Uncharacterized protein</fullName>
    </submittedName>
</protein>
<sequence>MRTLKVKVVAGMHVRRDELAW</sequence>